<dbReference type="EMBL" id="QXFT01000514">
    <property type="protein sequence ID" value="KAE9341889.1"/>
    <property type="molecule type" value="Genomic_DNA"/>
</dbReference>
<gene>
    <name evidence="2" type="ORF">PR003_g9767</name>
</gene>
<keyword evidence="1" id="KW-0472">Membrane</keyword>
<dbReference type="AlphaFoldDB" id="A0A6A4FTB2"/>
<keyword evidence="1" id="KW-1133">Transmembrane helix</keyword>
<proteinExistence type="predicted"/>
<comment type="caution">
    <text evidence="2">The sequence shown here is derived from an EMBL/GenBank/DDBJ whole genome shotgun (WGS) entry which is preliminary data.</text>
</comment>
<feature type="transmembrane region" description="Helical" evidence="1">
    <location>
        <begin position="6"/>
        <end position="25"/>
    </location>
</feature>
<protein>
    <submittedName>
        <fullName evidence="2">Uncharacterized protein</fullName>
    </submittedName>
</protein>
<keyword evidence="3" id="KW-1185">Reference proteome</keyword>
<name>A0A6A4FTB2_9STRA</name>
<reference evidence="2 3" key="1">
    <citation type="submission" date="2018-08" db="EMBL/GenBank/DDBJ databases">
        <title>Genomic investigation of the strawberry pathogen Phytophthora fragariae indicates pathogenicity is determined by transcriptional variation in three key races.</title>
        <authorList>
            <person name="Adams T.M."/>
            <person name="Armitage A.D."/>
            <person name="Sobczyk M.K."/>
            <person name="Bates H.J."/>
            <person name="Dunwell J.M."/>
            <person name="Nellist C.F."/>
            <person name="Harrison R.J."/>
        </authorList>
    </citation>
    <scope>NUCLEOTIDE SEQUENCE [LARGE SCALE GENOMIC DNA]</scope>
    <source>
        <strain evidence="2 3">SCRP333</strain>
    </source>
</reference>
<dbReference type="Proteomes" id="UP000434957">
    <property type="component" value="Unassembled WGS sequence"/>
</dbReference>
<sequence>MLLDPMGPSSLLLNIFAAFVVAFILHEKSSPDEVLEEIAFAEFE</sequence>
<accession>A0A6A4FTB2</accession>
<keyword evidence="1" id="KW-0812">Transmembrane</keyword>
<evidence type="ECO:0000313" key="3">
    <source>
        <dbReference type="Proteomes" id="UP000434957"/>
    </source>
</evidence>
<organism evidence="2 3">
    <name type="scientific">Phytophthora rubi</name>
    <dbReference type="NCBI Taxonomy" id="129364"/>
    <lineage>
        <taxon>Eukaryota</taxon>
        <taxon>Sar</taxon>
        <taxon>Stramenopiles</taxon>
        <taxon>Oomycota</taxon>
        <taxon>Peronosporomycetes</taxon>
        <taxon>Peronosporales</taxon>
        <taxon>Peronosporaceae</taxon>
        <taxon>Phytophthora</taxon>
    </lineage>
</organism>
<evidence type="ECO:0000313" key="2">
    <source>
        <dbReference type="EMBL" id="KAE9341889.1"/>
    </source>
</evidence>
<evidence type="ECO:0000256" key="1">
    <source>
        <dbReference type="SAM" id="Phobius"/>
    </source>
</evidence>